<dbReference type="Pfam" id="PF06750">
    <property type="entry name" value="A24_N_bact"/>
    <property type="match status" value="1"/>
</dbReference>
<feature type="transmembrane region" description="Helical" evidence="7">
    <location>
        <begin position="186"/>
        <end position="205"/>
    </location>
</feature>
<evidence type="ECO:0000313" key="11">
    <source>
        <dbReference type="Proteomes" id="UP000531840"/>
    </source>
</evidence>
<gene>
    <name evidence="10" type="ORF">HZY85_01895</name>
</gene>
<feature type="transmembrane region" description="Helical" evidence="7">
    <location>
        <begin position="217"/>
        <end position="235"/>
    </location>
</feature>
<evidence type="ECO:0000313" key="10">
    <source>
        <dbReference type="EMBL" id="NYS46946.1"/>
    </source>
</evidence>
<accession>A0ABX2T1Q2</accession>
<dbReference type="PANTHER" id="PTHR30487:SF0">
    <property type="entry name" value="PREPILIN LEADER PEPTIDASE_N-METHYLTRANSFERASE-RELATED"/>
    <property type="match status" value="1"/>
</dbReference>
<reference evidence="10 11" key="1">
    <citation type="submission" date="2020-07" db="EMBL/GenBank/DDBJ databases">
        <title>MOT database genomes.</title>
        <authorList>
            <person name="Joseph S."/>
            <person name="Aduse-Opoku J."/>
            <person name="Hashim A."/>
            <person name="Wade W."/>
            <person name="Curtis M."/>
        </authorList>
    </citation>
    <scope>NUCLEOTIDE SEQUENCE [LARGE SCALE GENOMIC DNA]</scope>
    <source>
        <strain evidence="10 11">CIP 106318</strain>
    </source>
</reference>
<evidence type="ECO:0000256" key="6">
    <source>
        <dbReference type="ARBA" id="ARBA00023136"/>
    </source>
</evidence>
<dbReference type="InterPro" id="IPR050882">
    <property type="entry name" value="Prepilin_peptidase/N-MTase"/>
</dbReference>
<dbReference type="PANTHER" id="PTHR30487">
    <property type="entry name" value="TYPE 4 PREPILIN-LIKE PROTEINS LEADER PEPTIDE-PROCESSING ENZYME"/>
    <property type="match status" value="1"/>
</dbReference>
<evidence type="ECO:0000259" key="8">
    <source>
        <dbReference type="Pfam" id="PF01478"/>
    </source>
</evidence>
<dbReference type="InterPro" id="IPR010627">
    <property type="entry name" value="Prepilin_pept_A24_N"/>
</dbReference>
<organism evidence="10 11">
    <name type="scientific">Gemelliphila palaticanis</name>
    <dbReference type="NCBI Taxonomy" id="81950"/>
    <lineage>
        <taxon>Bacteria</taxon>
        <taxon>Bacillati</taxon>
        <taxon>Bacillota</taxon>
        <taxon>Bacilli</taxon>
        <taxon>Bacillales</taxon>
        <taxon>Gemellaceae</taxon>
        <taxon>Gemelliphila</taxon>
    </lineage>
</organism>
<dbReference type="EMBL" id="JACBYF010000002">
    <property type="protein sequence ID" value="NYS46946.1"/>
    <property type="molecule type" value="Genomic_DNA"/>
</dbReference>
<proteinExistence type="inferred from homology"/>
<evidence type="ECO:0000256" key="5">
    <source>
        <dbReference type="ARBA" id="ARBA00022989"/>
    </source>
</evidence>
<keyword evidence="3" id="KW-1003">Cell membrane</keyword>
<comment type="subcellular location">
    <subcellularLocation>
        <location evidence="1">Cell membrane</location>
        <topology evidence="1">Multi-pass membrane protein</topology>
    </subcellularLocation>
</comment>
<dbReference type="InterPro" id="IPR000045">
    <property type="entry name" value="Prepilin_IV_endopep_pep"/>
</dbReference>
<dbReference type="Pfam" id="PF01478">
    <property type="entry name" value="Peptidase_A24"/>
    <property type="match status" value="1"/>
</dbReference>
<name>A0ABX2T1Q2_9BACL</name>
<feature type="domain" description="Prepilin peptidase A24 N-terminal" evidence="9">
    <location>
        <begin position="10"/>
        <end position="86"/>
    </location>
</feature>
<comment type="similarity">
    <text evidence="2">Belongs to the peptidase A24 family.</text>
</comment>
<dbReference type="RefSeq" id="WP_179940276.1">
    <property type="nucleotide sequence ID" value="NZ_JACBYF010000002.1"/>
</dbReference>
<evidence type="ECO:0000256" key="1">
    <source>
        <dbReference type="ARBA" id="ARBA00004651"/>
    </source>
</evidence>
<feature type="transmembrane region" description="Helical" evidence="7">
    <location>
        <begin position="67"/>
        <end position="86"/>
    </location>
</feature>
<feature type="transmembrane region" description="Helical" evidence="7">
    <location>
        <begin position="92"/>
        <end position="111"/>
    </location>
</feature>
<evidence type="ECO:0000256" key="4">
    <source>
        <dbReference type="ARBA" id="ARBA00022692"/>
    </source>
</evidence>
<sequence length="237" mass="28430">MIYFKFMLFIIFSSFIKCFIDNKINREFFYRRSKCENCKTVLKIQDLIPFISYILLKGKCRYCNYKLPASLFLYEVFALLVAILFITTSNKFYFITYLDFWILLILIYISIEDIYSYEINPKLQIILLSLITFNVIKDYKYFNFLYSILIVLIYHLLYFLLKKGIGYGDIKLLSILSLNLDFIESINLFLYTFIFAGFFAIYLLITKKVNRKSKLALAPYISLSYITLIIIREIYLW</sequence>
<comment type="caution">
    <text evidence="10">The sequence shown here is derived from an EMBL/GenBank/DDBJ whole genome shotgun (WGS) entry which is preliminary data.</text>
</comment>
<dbReference type="Proteomes" id="UP000531840">
    <property type="component" value="Unassembled WGS sequence"/>
</dbReference>
<dbReference type="Gene3D" id="1.20.120.1220">
    <property type="match status" value="1"/>
</dbReference>
<keyword evidence="5 7" id="KW-1133">Transmembrane helix</keyword>
<evidence type="ECO:0000259" key="9">
    <source>
        <dbReference type="Pfam" id="PF06750"/>
    </source>
</evidence>
<keyword evidence="4 7" id="KW-0812">Transmembrane</keyword>
<evidence type="ECO:0000256" key="7">
    <source>
        <dbReference type="SAM" id="Phobius"/>
    </source>
</evidence>
<evidence type="ECO:0000256" key="2">
    <source>
        <dbReference type="ARBA" id="ARBA00005801"/>
    </source>
</evidence>
<feature type="transmembrane region" description="Helical" evidence="7">
    <location>
        <begin position="141"/>
        <end position="161"/>
    </location>
</feature>
<keyword evidence="6 7" id="KW-0472">Membrane</keyword>
<feature type="domain" description="Prepilin type IV endopeptidase peptidase" evidence="8">
    <location>
        <begin position="102"/>
        <end position="201"/>
    </location>
</feature>
<protein>
    <submittedName>
        <fullName evidence="10">Prepilin peptidase</fullName>
    </submittedName>
</protein>
<keyword evidence="11" id="KW-1185">Reference proteome</keyword>
<evidence type="ECO:0000256" key="3">
    <source>
        <dbReference type="ARBA" id="ARBA00022475"/>
    </source>
</evidence>